<evidence type="ECO:0000313" key="3">
    <source>
        <dbReference type="Proteomes" id="UP001501746"/>
    </source>
</evidence>
<dbReference type="EMBL" id="BAAANK010000012">
    <property type="protein sequence ID" value="GAA1845691.1"/>
    <property type="molecule type" value="Genomic_DNA"/>
</dbReference>
<feature type="transmembrane region" description="Helical" evidence="1">
    <location>
        <begin position="51"/>
        <end position="74"/>
    </location>
</feature>
<name>A0ABN2N0U8_9MICO</name>
<feature type="transmembrane region" description="Helical" evidence="1">
    <location>
        <begin position="86"/>
        <end position="105"/>
    </location>
</feature>
<protein>
    <recommendedName>
        <fullName evidence="4">DUF3180 domain-containing protein</fullName>
    </recommendedName>
</protein>
<evidence type="ECO:0000256" key="1">
    <source>
        <dbReference type="SAM" id="Phobius"/>
    </source>
</evidence>
<dbReference type="Proteomes" id="UP001501746">
    <property type="component" value="Unassembled WGS sequence"/>
</dbReference>
<accession>A0ABN2N0U8</accession>
<keyword evidence="1" id="KW-0472">Membrane</keyword>
<keyword evidence="1" id="KW-1133">Transmembrane helix</keyword>
<feature type="transmembrane region" description="Helical" evidence="1">
    <location>
        <begin position="125"/>
        <end position="146"/>
    </location>
</feature>
<organism evidence="2 3">
    <name type="scientific">Agromyces salentinus</name>
    <dbReference type="NCBI Taxonomy" id="269421"/>
    <lineage>
        <taxon>Bacteria</taxon>
        <taxon>Bacillati</taxon>
        <taxon>Actinomycetota</taxon>
        <taxon>Actinomycetes</taxon>
        <taxon>Micrococcales</taxon>
        <taxon>Microbacteriaceae</taxon>
        <taxon>Agromyces</taxon>
    </lineage>
</organism>
<evidence type="ECO:0000313" key="2">
    <source>
        <dbReference type="EMBL" id="GAA1845691.1"/>
    </source>
</evidence>
<sequence>MIVQPPPTSAIMSLVVGWLVPLAIGIYYVYWLMPSALGIGVGGAYSELRKWVPWLLLWGLGWILVSGVVLILQARRVKAAPARRRAVAGLCWVVATVELGALIVAVPMSSALSKADFVGSYPASWLWLTGICIGLVALVAALVLAVSDTIASEGPSPFGR</sequence>
<comment type="caution">
    <text evidence="2">The sequence shown here is derived from an EMBL/GenBank/DDBJ whole genome shotgun (WGS) entry which is preliminary data.</text>
</comment>
<gene>
    <name evidence="2" type="ORF">GCM10009750_34970</name>
</gene>
<keyword evidence="1" id="KW-0812">Transmembrane</keyword>
<proteinExistence type="predicted"/>
<evidence type="ECO:0008006" key="4">
    <source>
        <dbReference type="Google" id="ProtNLM"/>
    </source>
</evidence>
<reference evidence="2 3" key="1">
    <citation type="journal article" date="2019" name="Int. J. Syst. Evol. Microbiol.">
        <title>The Global Catalogue of Microorganisms (GCM) 10K type strain sequencing project: providing services to taxonomists for standard genome sequencing and annotation.</title>
        <authorList>
            <consortium name="The Broad Institute Genomics Platform"/>
            <consortium name="The Broad Institute Genome Sequencing Center for Infectious Disease"/>
            <person name="Wu L."/>
            <person name="Ma J."/>
        </authorList>
    </citation>
    <scope>NUCLEOTIDE SEQUENCE [LARGE SCALE GENOMIC DNA]</scope>
    <source>
        <strain evidence="2 3">JCM 14323</strain>
    </source>
</reference>
<keyword evidence="3" id="KW-1185">Reference proteome</keyword>
<feature type="transmembrane region" description="Helical" evidence="1">
    <location>
        <begin position="12"/>
        <end position="31"/>
    </location>
</feature>